<proteinExistence type="predicted"/>
<feature type="transmembrane region" description="Helical" evidence="7">
    <location>
        <begin position="422"/>
        <end position="440"/>
    </location>
</feature>
<feature type="transmembrane region" description="Helical" evidence="7">
    <location>
        <begin position="446"/>
        <end position="471"/>
    </location>
</feature>
<keyword evidence="5" id="KW-0807">Transducer</keyword>
<evidence type="ECO:0000256" key="7">
    <source>
        <dbReference type="SAM" id="Phobius"/>
    </source>
</evidence>
<feature type="transmembrane region" description="Helical" evidence="7">
    <location>
        <begin position="683"/>
        <end position="708"/>
    </location>
</feature>
<feature type="transmembrane region" description="Helical" evidence="7">
    <location>
        <begin position="625"/>
        <end position="646"/>
    </location>
</feature>
<feature type="transmembrane region" description="Helical" evidence="7">
    <location>
        <begin position="729"/>
        <end position="753"/>
    </location>
</feature>
<protein>
    <recommendedName>
        <fullName evidence="10">G-protein coupled receptors family 1 profile domain-containing protein</fullName>
    </recommendedName>
</protein>
<dbReference type="PANTHER" id="PTHR24232">
    <property type="entry name" value="G-PROTEIN COUPLED RECEPTOR"/>
    <property type="match status" value="1"/>
</dbReference>
<feature type="transmembrane region" description="Helical" evidence="7">
    <location>
        <begin position="492"/>
        <end position="518"/>
    </location>
</feature>
<keyword evidence="3" id="KW-0675">Receptor</keyword>
<evidence type="ECO:0000256" key="3">
    <source>
        <dbReference type="ARBA" id="ARBA00023170"/>
    </source>
</evidence>
<feature type="transmembrane region" description="Helical" evidence="7">
    <location>
        <begin position="580"/>
        <end position="605"/>
    </location>
</feature>
<dbReference type="Proteomes" id="UP001187415">
    <property type="component" value="Unassembled WGS sequence"/>
</dbReference>
<keyword evidence="4" id="KW-0325">Glycoprotein</keyword>
<evidence type="ECO:0000256" key="2">
    <source>
        <dbReference type="ARBA" id="ARBA00023040"/>
    </source>
</evidence>
<evidence type="ECO:0000256" key="4">
    <source>
        <dbReference type="ARBA" id="ARBA00023180"/>
    </source>
</evidence>
<comment type="subcellular location">
    <subcellularLocation>
        <location evidence="1">Membrane</location>
        <topology evidence="1">Multi-pass membrane protein</topology>
    </subcellularLocation>
</comment>
<dbReference type="SUPFAM" id="SSF81321">
    <property type="entry name" value="Family A G protein-coupled receptor-like"/>
    <property type="match status" value="1"/>
</dbReference>
<feature type="transmembrane region" description="Helical" evidence="7">
    <location>
        <begin position="164"/>
        <end position="183"/>
    </location>
</feature>
<evidence type="ECO:0000256" key="6">
    <source>
        <dbReference type="SAM" id="MobiDB-lite"/>
    </source>
</evidence>
<feature type="transmembrane region" description="Helical" evidence="7">
    <location>
        <begin position="658"/>
        <end position="677"/>
    </location>
</feature>
<gene>
    <name evidence="8" type="ORF">Q5P01_002774</name>
</gene>
<feature type="transmembrane region" description="Helical" evidence="7">
    <location>
        <begin position="234"/>
        <end position="257"/>
    </location>
</feature>
<keyword evidence="2" id="KW-0297">G-protein coupled receptor</keyword>
<dbReference type="GO" id="GO:0070915">
    <property type="term" value="F:lysophosphatidic acid receptor activity"/>
    <property type="evidence" value="ECO:0007669"/>
    <property type="project" value="TreeGrafter"/>
</dbReference>
<feature type="transmembrane region" description="Helical" evidence="7">
    <location>
        <begin position="189"/>
        <end position="214"/>
    </location>
</feature>
<sequence>MSFICFPSLCLFPPDMSVNSSSPDSFLQSRLFNSSDFNLLRCLNYWIFPSFVVTNTVLLVPLCIAVLHHGLQRWRQQVPMTHSDSFTYHLVVIELTCVIGYISCYCGVYKNDLNIFFMGFYPITFTWYGETFFNLLTCVERYLAVIHPIIYLSLRKQRGTRIRNVITGCTWLLCFLCTCLQSVNEISSGLGLLLSVFSVIIISFCSLFVLCGLIHPGPGERGKNQKKRLDQSKLRAFCTITAILGVLLLRLTFNLVWVSQLVFKKRTNECVLTMFDAPRSSALSPSPTSSSSFLSPSSSYTPSPRTPSPTSSSSSRSASSSSARSPTMLLLQSASATTHSDSFTYNLVTMEIVSVVGCLICCCGIYRYHYHITHMGTYFLCFTWFGETFFQPLTCVEHYLAVVHPISYLSLRKEKWIKIRNLVTGCVWLLCFAGTFLVTVKSTSEILRICILVPCLIIITFCSLSVLCVLTRPGPGRQDRDGVRVDQSKLRAFYTIVVILGVLLLRSAWNLLLAALYMVNVENAGCVVFEPFSSLFTIFTVAITLVLVPLSIFVLYHGLQRRRQHRSSSMASTSSHSDTFTYHLVSMEIICVIGCIISCCGVLGKNFQLQFVGTHLFSFTWYGETFIHLLTCVEHYLAVVHPITYLNLRKRRGIRVRNIIVGFIWLLCCGGTSLITLDDVTVVLMLGFLIFSLIIISFCSLSVLCVLIRPGPEKQGKDRATVDQSKQRAFYAILAILGVLLLRCGWNVVWAVLYMSNSEINKCMVLMLEVWINLPSTLVLPLLFLQRAGVLACFKNVK</sequence>
<evidence type="ECO:0000256" key="5">
    <source>
        <dbReference type="ARBA" id="ARBA00023224"/>
    </source>
</evidence>
<organism evidence="8 9">
    <name type="scientific">Channa striata</name>
    <name type="common">Snakehead murrel</name>
    <name type="synonym">Ophicephalus striatus</name>
    <dbReference type="NCBI Taxonomy" id="64152"/>
    <lineage>
        <taxon>Eukaryota</taxon>
        <taxon>Metazoa</taxon>
        <taxon>Chordata</taxon>
        <taxon>Craniata</taxon>
        <taxon>Vertebrata</taxon>
        <taxon>Euteleostomi</taxon>
        <taxon>Actinopterygii</taxon>
        <taxon>Neopterygii</taxon>
        <taxon>Teleostei</taxon>
        <taxon>Neoteleostei</taxon>
        <taxon>Acanthomorphata</taxon>
        <taxon>Anabantaria</taxon>
        <taxon>Anabantiformes</taxon>
        <taxon>Channoidei</taxon>
        <taxon>Channidae</taxon>
        <taxon>Channa</taxon>
    </lineage>
</organism>
<feature type="region of interest" description="Disordered" evidence="6">
    <location>
        <begin position="279"/>
        <end position="324"/>
    </location>
</feature>
<dbReference type="EMBL" id="JAUPFM010000001">
    <property type="protein sequence ID" value="KAK2863241.1"/>
    <property type="molecule type" value="Genomic_DNA"/>
</dbReference>
<feature type="transmembrane region" description="Helical" evidence="7">
    <location>
        <begin position="88"/>
        <end position="111"/>
    </location>
</feature>
<keyword evidence="9" id="KW-1185">Reference proteome</keyword>
<feature type="transmembrane region" description="Helical" evidence="7">
    <location>
        <begin position="343"/>
        <end position="366"/>
    </location>
</feature>
<keyword evidence="7" id="KW-1133">Transmembrane helix</keyword>
<evidence type="ECO:0000256" key="1">
    <source>
        <dbReference type="ARBA" id="ARBA00004141"/>
    </source>
</evidence>
<comment type="caution">
    <text evidence="8">The sequence shown here is derived from an EMBL/GenBank/DDBJ whole genome shotgun (WGS) entry which is preliminary data.</text>
</comment>
<reference evidence="8" key="1">
    <citation type="submission" date="2023-07" db="EMBL/GenBank/DDBJ databases">
        <title>Chromosome-level Genome Assembly of Striped Snakehead (Channa striata).</title>
        <authorList>
            <person name="Liu H."/>
        </authorList>
    </citation>
    <scope>NUCLEOTIDE SEQUENCE</scope>
    <source>
        <strain evidence="8">Gz</strain>
        <tissue evidence="8">Muscle</tissue>
    </source>
</reference>
<name>A0AA88NN52_CHASR</name>
<feature type="transmembrane region" description="Helical" evidence="7">
    <location>
        <begin position="44"/>
        <end position="67"/>
    </location>
</feature>
<dbReference type="GO" id="GO:0035025">
    <property type="term" value="P:positive regulation of Rho protein signal transduction"/>
    <property type="evidence" value="ECO:0007669"/>
    <property type="project" value="TreeGrafter"/>
</dbReference>
<dbReference type="Gene3D" id="1.20.1070.10">
    <property type="entry name" value="Rhodopsin 7-helix transmembrane proteins"/>
    <property type="match status" value="1"/>
</dbReference>
<dbReference type="PANTHER" id="PTHR24232:SF41">
    <property type="entry name" value="LYSOPHOSPHATIDIC ACID RECEPTOR 4"/>
    <property type="match status" value="1"/>
</dbReference>
<feature type="transmembrane region" description="Helical" evidence="7">
    <location>
        <begin position="765"/>
        <end position="785"/>
    </location>
</feature>
<dbReference type="GO" id="GO:0007200">
    <property type="term" value="P:phospholipase C-activating G protein-coupled receptor signaling pathway"/>
    <property type="evidence" value="ECO:0007669"/>
    <property type="project" value="TreeGrafter"/>
</dbReference>
<dbReference type="GO" id="GO:0005886">
    <property type="term" value="C:plasma membrane"/>
    <property type="evidence" value="ECO:0007669"/>
    <property type="project" value="TreeGrafter"/>
</dbReference>
<accession>A0AA88NN52</accession>
<evidence type="ECO:0008006" key="10">
    <source>
        <dbReference type="Google" id="ProtNLM"/>
    </source>
</evidence>
<evidence type="ECO:0000313" key="9">
    <source>
        <dbReference type="Proteomes" id="UP001187415"/>
    </source>
</evidence>
<feature type="transmembrane region" description="Helical" evidence="7">
    <location>
        <begin position="538"/>
        <end position="559"/>
    </location>
</feature>
<dbReference type="AlphaFoldDB" id="A0AA88NN52"/>
<keyword evidence="7" id="KW-0472">Membrane</keyword>
<evidence type="ECO:0000313" key="8">
    <source>
        <dbReference type="EMBL" id="KAK2863241.1"/>
    </source>
</evidence>
<keyword evidence="7" id="KW-0812">Transmembrane</keyword>